<evidence type="ECO:0000256" key="3">
    <source>
        <dbReference type="ARBA" id="ARBA00022643"/>
    </source>
</evidence>
<dbReference type="InterPro" id="IPR001155">
    <property type="entry name" value="OxRdtase_FMN_N"/>
</dbReference>
<reference evidence="7" key="1">
    <citation type="submission" date="2020-07" db="EMBL/GenBank/DDBJ databases">
        <title>Draft Genome Sequence of a Deep-Sea Yeast, Naganishia (Cryptococcus) liquefaciens strain N6.</title>
        <authorList>
            <person name="Han Y.W."/>
            <person name="Kajitani R."/>
            <person name="Morimoto H."/>
            <person name="Parhat M."/>
            <person name="Tsubouchi H."/>
            <person name="Bakenova O."/>
            <person name="Ogata M."/>
            <person name="Argunhan B."/>
            <person name="Aoki R."/>
            <person name="Kajiwara S."/>
            <person name="Itoh T."/>
            <person name="Iwasaki H."/>
        </authorList>
    </citation>
    <scope>NUCLEOTIDE SEQUENCE</scope>
    <source>
        <strain evidence="7">N6</strain>
    </source>
</reference>
<evidence type="ECO:0000256" key="5">
    <source>
        <dbReference type="SAM" id="MobiDB-lite"/>
    </source>
</evidence>
<organism evidence="7 8">
    <name type="scientific">Naganishia liquefaciens</name>
    <dbReference type="NCBI Taxonomy" id="104408"/>
    <lineage>
        <taxon>Eukaryota</taxon>
        <taxon>Fungi</taxon>
        <taxon>Dikarya</taxon>
        <taxon>Basidiomycota</taxon>
        <taxon>Agaricomycotina</taxon>
        <taxon>Tremellomycetes</taxon>
        <taxon>Filobasidiales</taxon>
        <taxon>Filobasidiaceae</taxon>
        <taxon>Naganishia</taxon>
    </lineage>
</organism>
<evidence type="ECO:0000259" key="6">
    <source>
        <dbReference type="Pfam" id="PF00724"/>
    </source>
</evidence>
<protein>
    <recommendedName>
        <fullName evidence="6">NADH:flavin oxidoreductase/NADH oxidase N-terminal domain-containing protein</fullName>
    </recommendedName>
</protein>
<feature type="region of interest" description="Disordered" evidence="5">
    <location>
        <begin position="400"/>
        <end position="438"/>
    </location>
</feature>
<dbReference type="Proteomes" id="UP000620104">
    <property type="component" value="Unassembled WGS sequence"/>
</dbReference>
<keyword evidence="2" id="KW-0285">Flavoprotein</keyword>
<name>A0A8H3TXM9_9TREE</name>
<proteinExistence type="inferred from homology"/>
<evidence type="ECO:0000256" key="2">
    <source>
        <dbReference type="ARBA" id="ARBA00022630"/>
    </source>
</evidence>
<evidence type="ECO:0000256" key="4">
    <source>
        <dbReference type="ARBA" id="ARBA00023002"/>
    </source>
</evidence>
<keyword evidence="8" id="KW-1185">Reference proteome</keyword>
<sequence length="438" mass="47652">MAIDAPAILGEAITFPNGMKAPNRFLKSAMTERLCTYDDNDLDARGKPTPEYIKLYEEWGKGEIGTIVLGNIPVHREGLEAKKNAIIDKTSSWDAVEAFKPVIAASKAHGMLCIGQLTHGGRQVSEEVTKHPVSSSDVQAPPMGGMTFAKPRPLTIEEIDDLVDRWAFAAEVLYKAGADGAQLHGAHGYLLSQFLSSRVNKRTDQYGGSLENKSRIVFRVIEEIKKRVDTSKFILSMKLNSSDFSEGGFTGDESKILCQQLEEAGLDLIELSGGTYESMAFEHKRESTKKREAYFIEFAQQIRPSLKKAVLCVTGGFRSAHAMAEAIESGATQMVGLARPLCAEPFLCRDILARKSQGARPNKGASQLSTGLAILQIGAISTGKPVPDLSDEKTCRELEAVLTGKKSAEDTKDTKSHEEQETKAYPGDGGQPKSKAKL</sequence>
<dbReference type="EMBL" id="BLZA01000043">
    <property type="protein sequence ID" value="GHJ89476.1"/>
    <property type="molecule type" value="Genomic_DNA"/>
</dbReference>
<dbReference type="CDD" id="cd04733">
    <property type="entry name" value="OYE_like_2_FMN"/>
    <property type="match status" value="1"/>
</dbReference>
<dbReference type="PANTHER" id="PTHR43656">
    <property type="entry name" value="BINDING OXIDOREDUCTASE, PUTATIVE (AFU_ORTHOLOGUE AFUA_2G08260)-RELATED"/>
    <property type="match status" value="1"/>
</dbReference>
<dbReference type="OrthoDB" id="1663137at2759"/>
<comment type="similarity">
    <text evidence="1">Belongs to the NADH:flavin oxidoreductase/NADH oxidase family.</text>
</comment>
<keyword evidence="3" id="KW-0288">FMN</keyword>
<dbReference type="AlphaFoldDB" id="A0A8H3TXM9"/>
<dbReference type="GO" id="GO:0016491">
    <property type="term" value="F:oxidoreductase activity"/>
    <property type="evidence" value="ECO:0007669"/>
    <property type="project" value="UniProtKB-KW"/>
</dbReference>
<evidence type="ECO:0000313" key="7">
    <source>
        <dbReference type="EMBL" id="GHJ89476.1"/>
    </source>
</evidence>
<evidence type="ECO:0000256" key="1">
    <source>
        <dbReference type="ARBA" id="ARBA00005979"/>
    </source>
</evidence>
<accession>A0A8H3TXM9</accession>
<feature type="domain" description="NADH:flavin oxidoreductase/NADH oxidase N-terminal" evidence="6">
    <location>
        <begin position="13"/>
        <end position="351"/>
    </location>
</feature>
<comment type="caution">
    <text evidence="7">The sequence shown here is derived from an EMBL/GenBank/DDBJ whole genome shotgun (WGS) entry which is preliminary data.</text>
</comment>
<evidence type="ECO:0000313" key="8">
    <source>
        <dbReference type="Proteomes" id="UP000620104"/>
    </source>
</evidence>
<dbReference type="SUPFAM" id="SSF51395">
    <property type="entry name" value="FMN-linked oxidoreductases"/>
    <property type="match status" value="1"/>
</dbReference>
<keyword evidence="4" id="KW-0560">Oxidoreductase</keyword>
<dbReference type="GO" id="GO:0010181">
    <property type="term" value="F:FMN binding"/>
    <property type="evidence" value="ECO:0007669"/>
    <property type="project" value="InterPro"/>
</dbReference>
<dbReference type="Pfam" id="PF00724">
    <property type="entry name" value="Oxidored_FMN"/>
    <property type="match status" value="1"/>
</dbReference>
<dbReference type="PANTHER" id="PTHR43656:SF5">
    <property type="entry name" value="NADH:FLAVIN OXIDOREDUCTASE_NADH OXIDASE N-TERMINAL DOMAIN-CONTAINING PROTEIN"/>
    <property type="match status" value="1"/>
</dbReference>
<dbReference type="InterPro" id="IPR051799">
    <property type="entry name" value="NADH_flavin_oxidoreductase"/>
</dbReference>
<dbReference type="InterPro" id="IPR013785">
    <property type="entry name" value="Aldolase_TIM"/>
</dbReference>
<feature type="compositionally biased region" description="Basic and acidic residues" evidence="5">
    <location>
        <begin position="406"/>
        <end position="422"/>
    </location>
</feature>
<gene>
    <name evidence="7" type="ORF">NliqN6_5878</name>
</gene>
<dbReference type="Gene3D" id="3.20.20.70">
    <property type="entry name" value="Aldolase class I"/>
    <property type="match status" value="1"/>
</dbReference>